<keyword evidence="5" id="KW-0030">Aminoacyl-tRNA synthetase</keyword>
<dbReference type="Pfam" id="PF00152">
    <property type="entry name" value="tRNA-synt_2"/>
    <property type="match status" value="1"/>
</dbReference>
<keyword evidence="7" id="KW-1185">Reference proteome</keyword>
<evidence type="ECO:0000259" key="6">
    <source>
        <dbReference type="Pfam" id="PF00152"/>
    </source>
</evidence>
<name>A0A6I9V220_SESIN</name>
<proteinExistence type="predicted"/>
<organism evidence="7 8">
    <name type="scientific">Sesamum indicum</name>
    <name type="common">Oriental sesame</name>
    <name type="synonym">Sesamum orientale</name>
    <dbReference type="NCBI Taxonomy" id="4182"/>
    <lineage>
        <taxon>Eukaryota</taxon>
        <taxon>Viridiplantae</taxon>
        <taxon>Streptophyta</taxon>
        <taxon>Embryophyta</taxon>
        <taxon>Tracheophyta</taxon>
        <taxon>Spermatophyta</taxon>
        <taxon>Magnoliopsida</taxon>
        <taxon>eudicotyledons</taxon>
        <taxon>Gunneridae</taxon>
        <taxon>Pentapetalae</taxon>
        <taxon>asterids</taxon>
        <taxon>lamiids</taxon>
        <taxon>Lamiales</taxon>
        <taxon>Pedaliaceae</taxon>
        <taxon>Sesamum</taxon>
    </lineage>
</organism>
<dbReference type="SUPFAM" id="SSF55681">
    <property type="entry name" value="Class II aaRS and biotin synthetases"/>
    <property type="match status" value="1"/>
</dbReference>
<evidence type="ECO:0000313" key="8">
    <source>
        <dbReference type="RefSeq" id="XP_011101773.1"/>
    </source>
</evidence>
<dbReference type="GO" id="GO:0005524">
    <property type="term" value="F:ATP binding"/>
    <property type="evidence" value="ECO:0007669"/>
    <property type="project" value="UniProtKB-KW"/>
</dbReference>
<dbReference type="KEGG" id="sind:105179834"/>
<evidence type="ECO:0000313" key="7">
    <source>
        <dbReference type="Proteomes" id="UP000504604"/>
    </source>
</evidence>
<keyword evidence="3" id="KW-0067">ATP-binding</keyword>
<gene>
    <name evidence="8" type="primary">LOC105179834</name>
</gene>
<dbReference type="GO" id="GO:0005739">
    <property type="term" value="C:mitochondrion"/>
    <property type="evidence" value="ECO:0007669"/>
    <property type="project" value="TreeGrafter"/>
</dbReference>
<dbReference type="InterPro" id="IPR004364">
    <property type="entry name" value="Aa-tRNA-synt_II"/>
</dbReference>
<evidence type="ECO:0000256" key="1">
    <source>
        <dbReference type="ARBA" id="ARBA00022598"/>
    </source>
</evidence>
<dbReference type="GeneID" id="105179834"/>
<evidence type="ECO:0000256" key="2">
    <source>
        <dbReference type="ARBA" id="ARBA00022741"/>
    </source>
</evidence>
<dbReference type="GO" id="GO:0006421">
    <property type="term" value="P:asparaginyl-tRNA aminoacylation"/>
    <property type="evidence" value="ECO:0007669"/>
    <property type="project" value="TreeGrafter"/>
</dbReference>
<dbReference type="AlphaFoldDB" id="A0A6I9V220"/>
<dbReference type="GO" id="GO:0004816">
    <property type="term" value="F:asparagine-tRNA ligase activity"/>
    <property type="evidence" value="ECO:0007669"/>
    <property type="project" value="TreeGrafter"/>
</dbReference>
<dbReference type="InterPro" id="IPR045864">
    <property type="entry name" value="aa-tRNA-synth_II/BPL/LPL"/>
</dbReference>
<dbReference type="Proteomes" id="UP000504604">
    <property type="component" value="Unplaced"/>
</dbReference>
<evidence type="ECO:0000256" key="3">
    <source>
        <dbReference type="ARBA" id="ARBA00022840"/>
    </source>
</evidence>
<dbReference type="PANTHER" id="PTHR22594:SF54">
    <property type="entry name" value="ASPARAGINE--TRNA LIGASE, CYTOPLASMIC 1-RELATED"/>
    <property type="match status" value="1"/>
</dbReference>
<dbReference type="OrthoDB" id="1931232at2759"/>
<keyword evidence="2" id="KW-0547">Nucleotide-binding</keyword>
<keyword evidence="4" id="KW-0648">Protein biosynthesis</keyword>
<accession>A0A6I9V220</accession>
<dbReference type="PANTHER" id="PTHR22594">
    <property type="entry name" value="ASPARTYL/LYSYL-TRNA SYNTHETASE"/>
    <property type="match status" value="1"/>
</dbReference>
<reference evidence="8" key="1">
    <citation type="submission" date="2025-08" db="UniProtKB">
        <authorList>
            <consortium name="RefSeq"/>
        </authorList>
    </citation>
    <scope>IDENTIFICATION</scope>
</reference>
<dbReference type="RefSeq" id="XP_011101773.1">
    <property type="nucleotide sequence ID" value="XM_011103471.1"/>
</dbReference>
<feature type="domain" description="Aminoacyl-tRNA synthetase class II (D/K/N)" evidence="6">
    <location>
        <begin position="23"/>
        <end position="156"/>
    </location>
</feature>
<dbReference type="InParanoid" id="A0A6I9V220"/>
<protein>
    <submittedName>
        <fullName evidence="8">Asparagine--tRNA ligase, cytoplasmic 1</fullName>
    </submittedName>
</protein>
<sequence>MFGGGIPKKDGKIGYAEDSFARQGKHFLLYQNNCRLKHMLMCSVVLYTLRTTFRAEHSHTLRHLVEFRTVEPEIAFADIQDDMNYAEAYVRFLSQWLLDHCYDDMEFMAKFIDKTALQQLEMVSKSTLHRLTYTLAVAILEEAKKVTKFQNKVEWRLATTHEGGSGQVVVTNALNIKFQNKAQSSHNDSSIAKDVAVNTFEKFVYGSPILDSGC</sequence>
<evidence type="ECO:0000256" key="5">
    <source>
        <dbReference type="ARBA" id="ARBA00023146"/>
    </source>
</evidence>
<dbReference type="Gene3D" id="3.30.930.10">
    <property type="entry name" value="Bira Bifunctional Protein, Domain 2"/>
    <property type="match status" value="1"/>
</dbReference>
<evidence type="ECO:0000256" key="4">
    <source>
        <dbReference type="ARBA" id="ARBA00022917"/>
    </source>
</evidence>
<keyword evidence="1 8" id="KW-0436">Ligase</keyword>